<dbReference type="PANTHER" id="PTHR39517:SF1">
    <property type="entry name" value="LIPID-A-DISACCHARIDE SYNTHASE"/>
    <property type="match status" value="1"/>
</dbReference>
<protein>
    <recommendedName>
        <fullName evidence="3">Lipid-A-disaccharide synthase</fullName>
    </recommendedName>
</protein>
<accession>A0AAV9IBI6</accession>
<dbReference type="PANTHER" id="PTHR39517">
    <property type="entry name" value="SLL0192 PROTEIN"/>
    <property type="match status" value="1"/>
</dbReference>
<sequence>MISDKQVSLLVLSNGHGEDKVSVSVIRRVIDLLRYLPLKTSIDVLPLVGKGSSYKSISQVVNLLGPVKEFSSGGFVTHRPLVFLRDIKEGLLALTYSQFQTISKWSSDRVGRKLILAVGDIWPVFLAAQSRIPFIFIGTAKSEYYVRDERGPLQRRNLLEQTESMLSSVYYPWERFLLKKAIAVYPRDTLTCLYLSKSGLTNVKYFGNPMMDDLEPSGKLVSKIHASAFLSNVLQHCHNYRIVLLPGSRQDEMYRNIDKLLTCIKEFAKENRALFLLSCPSSASAKLIDPIICRSGWSSSSNSEDIMEYKLASSGLLVSFEEFSDCLHFCSVGVAMAGTATEQLVGIGKPVITFPGDGPQFTYSFAEAQKRLLGESVFFVRNGNQVGSLLQELCELNTSWRKKFVANGTRRMGVPGASMKIARDIVHIIQSISDNDQAN</sequence>
<dbReference type="AlphaFoldDB" id="A0AAV9IBI6"/>
<dbReference type="EMBL" id="JANCYU010000025">
    <property type="protein sequence ID" value="KAK4524703.1"/>
    <property type="molecule type" value="Genomic_DNA"/>
</dbReference>
<proteinExistence type="predicted"/>
<reference evidence="1 2" key="1">
    <citation type="submission" date="2022-07" db="EMBL/GenBank/DDBJ databases">
        <title>Genome-wide signatures of adaptation to extreme environments.</title>
        <authorList>
            <person name="Cho C.H."/>
            <person name="Yoon H.S."/>
        </authorList>
    </citation>
    <scope>NUCLEOTIDE SEQUENCE [LARGE SCALE GENOMIC DNA]</scope>
    <source>
        <strain evidence="1 2">108.79 E11</strain>
    </source>
</reference>
<dbReference type="SUPFAM" id="SSF53756">
    <property type="entry name" value="UDP-Glycosyltransferase/glycogen phosphorylase"/>
    <property type="match status" value="1"/>
</dbReference>
<dbReference type="InterPro" id="IPR019994">
    <property type="entry name" value="Lipid-A-disac_synthase-rel_put"/>
</dbReference>
<gene>
    <name evidence="1" type="ORF">GAYE_SCF05G2606</name>
</gene>
<name>A0AAV9IBI6_9RHOD</name>
<evidence type="ECO:0008006" key="3">
    <source>
        <dbReference type="Google" id="ProtNLM"/>
    </source>
</evidence>
<dbReference type="Proteomes" id="UP001300502">
    <property type="component" value="Unassembled WGS sequence"/>
</dbReference>
<dbReference type="NCBIfam" id="TIGR03492">
    <property type="entry name" value="lipid-A-disaccharide synthase-related protein"/>
    <property type="match status" value="1"/>
</dbReference>
<keyword evidence="2" id="KW-1185">Reference proteome</keyword>
<organism evidence="1 2">
    <name type="scientific">Galdieria yellowstonensis</name>
    <dbReference type="NCBI Taxonomy" id="3028027"/>
    <lineage>
        <taxon>Eukaryota</taxon>
        <taxon>Rhodophyta</taxon>
        <taxon>Bangiophyceae</taxon>
        <taxon>Galdieriales</taxon>
        <taxon>Galdieriaceae</taxon>
        <taxon>Galdieria</taxon>
    </lineage>
</organism>
<comment type="caution">
    <text evidence="1">The sequence shown here is derived from an EMBL/GenBank/DDBJ whole genome shotgun (WGS) entry which is preliminary data.</text>
</comment>
<evidence type="ECO:0000313" key="2">
    <source>
        <dbReference type="Proteomes" id="UP001300502"/>
    </source>
</evidence>
<evidence type="ECO:0000313" key="1">
    <source>
        <dbReference type="EMBL" id="KAK4524703.1"/>
    </source>
</evidence>